<keyword evidence="2" id="KW-0012">Acyltransferase</keyword>
<keyword evidence="1 4" id="KW-0808">Transferase</keyword>
<evidence type="ECO:0000313" key="4">
    <source>
        <dbReference type="EMBL" id="PZQ59039.1"/>
    </source>
</evidence>
<protein>
    <submittedName>
        <fullName evidence="4">GNAT family N-acetyltransferase</fullName>
    </submittedName>
</protein>
<evidence type="ECO:0000313" key="5">
    <source>
        <dbReference type="Proteomes" id="UP000249229"/>
    </source>
</evidence>
<name>A0A2W5P4I1_9SPHN</name>
<dbReference type="AlphaFoldDB" id="A0A2W5P4I1"/>
<dbReference type="Pfam" id="PF00583">
    <property type="entry name" value="Acetyltransf_1"/>
    <property type="match status" value="1"/>
</dbReference>
<dbReference type="Proteomes" id="UP000249229">
    <property type="component" value="Unassembled WGS sequence"/>
</dbReference>
<dbReference type="InterPro" id="IPR000182">
    <property type="entry name" value="GNAT_dom"/>
</dbReference>
<dbReference type="EMBL" id="QFQI01000011">
    <property type="protein sequence ID" value="PZQ59039.1"/>
    <property type="molecule type" value="Genomic_DNA"/>
</dbReference>
<comment type="caution">
    <text evidence="4">The sequence shown here is derived from an EMBL/GenBank/DDBJ whole genome shotgun (WGS) entry which is preliminary data.</text>
</comment>
<organism evidence="4 5">
    <name type="scientific">Sphingomonas taxi</name>
    <dbReference type="NCBI Taxonomy" id="1549858"/>
    <lineage>
        <taxon>Bacteria</taxon>
        <taxon>Pseudomonadati</taxon>
        <taxon>Pseudomonadota</taxon>
        <taxon>Alphaproteobacteria</taxon>
        <taxon>Sphingomonadales</taxon>
        <taxon>Sphingomonadaceae</taxon>
        <taxon>Sphingomonas</taxon>
    </lineage>
</organism>
<dbReference type="InterPro" id="IPR050832">
    <property type="entry name" value="Bact_Acetyltransf"/>
</dbReference>
<feature type="domain" description="N-acetyltransferase" evidence="3">
    <location>
        <begin position="23"/>
        <end position="172"/>
    </location>
</feature>
<dbReference type="PANTHER" id="PTHR43877:SF1">
    <property type="entry name" value="ACETYLTRANSFERASE"/>
    <property type="match status" value="1"/>
</dbReference>
<evidence type="ECO:0000259" key="3">
    <source>
        <dbReference type="PROSITE" id="PS51186"/>
    </source>
</evidence>
<dbReference type="GO" id="GO:0016747">
    <property type="term" value="F:acyltransferase activity, transferring groups other than amino-acyl groups"/>
    <property type="evidence" value="ECO:0007669"/>
    <property type="project" value="InterPro"/>
</dbReference>
<reference evidence="4 5" key="1">
    <citation type="submission" date="2017-08" db="EMBL/GenBank/DDBJ databases">
        <title>Infants hospitalized years apart are colonized by the same room-sourced microbial strains.</title>
        <authorList>
            <person name="Brooks B."/>
            <person name="Olm M.R."/>
            <person name="Firek B.A."/>
            <person name="Baker R."/>
            <person name="Thomas B.C."/>
            <person name="Morowitz M.J."/>
            <person name="Banfield J.F."/>
        </authorList>
    </citation>
    <scope>NUCLEOTIDE SEQUENCE [LARGE SCALE GENOMIC DNA]</scope>
    <source>
        <strain evidence="4">S2_005_001_R1_22</strain>
    </source>
</reference>
<dbReference type="InterPro" id="IPR016181">
    <property type="entry name" value="Acyl_CoA_acyltransferase"/>
</dbReference>
<dbReference type="PROSITE" id="PS51186">
    <property type="entry name" value="GNAT"/>
    <property type="match status" value="1"/>
</dbReference>
<gene>
    <name evidence="4" type="ORF">DI544_12455</name>
</gene>
<dbReference type="Gene3D" id="3.40.630.30">
    <property type="match status" value="1"/>
</dbReference>
<sequence length="172" mass="18332">MVDWRLRRAGVADAAALSLVAGATFLEAFAGVLDGDDIVRHVARNNSAAAFERYLADGAIATIAEAAAGGAPLGYTLLTTPDLPVAADDGDVELKRIYALFPTHGAGLGPALMERALLDARTAGRRRVLLGVYGGNRRAHRFYEKHGFATVGTRRFLVGATWHDDLIYARAL</sequence>
<dbReference type="PANTHER" id="PTHR43877">
    <property type="entry name" value="AMINOALKYLPHOSPHONATE N-ACETYLTRANSFERASE-RELATED-RELATED"/>
    <property type="match status" value="1"/>
</dbReference>
<accession>A0A2W5P4I1</accession>
<evidence type="ECO:0000256" key="2">
    <source>
        <dbReference type="ARBA" id="ARBA00023315"/>
    </source>
</evidence>
<proteinExistence type="predicted"/>
<dbReference type="SUPFAM" id="SSF55729">
    <property type="entry name" value="Acyl-CoA N-acyltransferases (Nat)"/>
    <property type="match status" value="1"/>
</dbReference>
<evidence type="ECO:0000256" key="1">
    <source>
        <dbReference type="ARBA" id="ARBA00022679"/>
    </source>
</evidence>